<comment type="caution">
    <text evidence="2">The sequence shown here is derived from an EMBL/GenBank/DDBJ whole genome shotgun (WGS) entry which is preliminary data.</text>
</comment>
<dbReference type="Proteomes" id="UP001205906">
    <property type="component" value="Unassembled WGS sequence"/>
</dbReference>
<dbReference type="InterPro" id="IPR051673">
    <property type="entry name" value="SSDNA_exonuclease_RecJ"/>
</dbReference>
<evidence type="ECO:0000313" key="2">
    <source>
        <dbReference type="EMBL" id="MCO6048414.1"/>
    </source>
</evidence>
<dbReference type="PANTHER" id="PTHR30255">
    <property type="entry name" value="SINGLE-STRANDED-DNA-SPECIFIC EXONUCLEASE RECJ"/>
    <property type="match status" value="1"/>
</dbReference>
<organism evidence="2 3">
    <name type="scientific">Mesorhizobium liriopis</name>
    <dbReference type="NCBI Taxonomy" id="2953882"/>
    <lineage>
        <taxon>Bacteria</taxon>
        <taxon>Pseudomonadati</taxon>
        <taxon>Pseudomonadota</taxon>
        <taxon>Alphaproteobacteria</taxon>
        <taxon>Hyphomicrobiales</taxon>
        <taxon>Phyllobacteriaceae</taxon>
        <taxon>Mesorhizobium</taxon>
    </lineage>
</organism>
<name>A0ABT1C0Q4_9HYPH</name>
<gene>
    <name evidence="2" type="ORF">NGM99_01250</name>
</gene>
<dbReference type="InterPro" id="IPR038763">
    <property type="entry name" value="DHH_sf"/>
</dbReference>
<feature type="domain" description="DDH" evidence="1">
    <location>
        <begin position="32"/>
        <end position="122"/>
    </location>
</feature>
<sequence length="353" mass="37663">MITHVPPPDTKELAAKALFAEGIERFSKEKPILVMGHFDADGLSATAIFLRSLARAGWQAEPRIVGRGENAWSDAMRAEMKDADYGGLIVTDLGTSSGSIAPHIPTIVVDHHVPTGFPDEAVTISGAASDPIPTSSLLALRACAALGDTDDLLWLAAIGLIGDLADKDPWPELEAARARYGITALRNAVSLINAPRRASAADTRPALALLMKGEGPKDVTSGKFPETQALLAAKAEVNEELDRAKRVGPKVVGDVALVQFASPCQIHPLVAQSWRGRLKNKIVIAANTAYSPDRIHFAARTSGAHDLLEFFAQNRPPGADEQYGRGHRQASGGALKPADWRIFLEKLGFGDQP</sequence>
<dbReference type="InterPro" id="IPR001667">
    <property type="entry name" value="DDH_dom"/>
</dbReference>
<dbReference type="EMBL" id="JAMXQS010000001">
    <property type="protein sequence ID" value="MCO6048414.1"/>
    <property type="molecule type" value="Genomic_DNA"/>
</dbReference>
<proteinExistence type="predicted"/>
<reference evidence="2 3" key="1">
    <citation type="submission" date="2022-06" db="EMBL/GenBank/DDBJ databases">
        <title>Mesorhizobium sp. strain RP14 Genome sequencing and assembly.</title>
        <authorList>
            <person name="Kim I."/>
        </authorList>
    </citation>
    <scope>NUCLEOTIDE SEQUENCE [LARGE SCALE GENOMIC DNA]</scope>
    <source>
        <strain evidence="3">RP14(2022)</strain>
    </source>
</reference>
<dbReference type="Gene3D" id="3.90.1640.30">
    <property type="match status" value="1"/>
</dbReference>
<dbReference type="PANTHER" id="PTHR30255:SF2">
    <property type="entry name" value="SINGLE-STRANDED-DNA-SPECIFIC EXONUCLEASE RECJ"/>
    <property type="match status" value="1"/>
</dbReference>
<protein>
    <submittedName>
        <fullName evidence="2">Phosphoesterase</fullName>
    </submittedName>
</protein>
<accession>A0ABT1C0Q4</accession>
<evidence type="ECO:0000259" key="1">
    <source>
        <dbReference type="Pfam" id="PF01368"/>
    </source>
</evidence>
<dbReference type="RefSeq" id="WP_252815229.1">
    <property type="nucleotide sequence ID" value="NZ_JAMXQS010000001.1"/>
</dbReference>
<dbReference type="SUPFAM" id="SSF64182">
    <property type="entry name" value="DHH phosphoesterases"/>
    <property type="match status" value="1"/>
</dbReference>
<keyword evidence="3" id="KW-1185">Reference proteome</keyword>
<dbReference type="Pfam" id="PF01368">
    <property type="entry name" value="DHH"/>
    <property type="match status" value="1"/>
</dbReference>
<evidence type="ECO:0000313" key="3">
    <source>
        <dbReference type="Proteomes" id="UP001205906"/>
    </source>
</evidence>